<dbReference type="EMBL" id="BMFV01000006">
    <property type="protein sequence ID" value="GGH78427.1"/>
    <property type="molecule type" value="Genomic_DNA"/>
</dbReference>
<keyword evidence="4" id="KW-0145">Chemotaxis</keyword>
<dbReference type="Pfam" id="PF00672">
    <property type="entry name" value="HAMP"/>
    <property type="match status" value="1"/>
</dbReference>
<evidence type="ECO:0000256" key="6">
    <source>
        <dbReference type="ARBA" id="ARBA00022692"/>
    </source>
</evidence>
<evidence type="ECO:0000256" key="8">
    <source>
        <dbReference type="ARBA" id="ARBA00023136"/>
    </source>
</evidence>
<dbReference type="GO" id="GO:0005886">
    <property type="term" value="C:plasma membrane"/>
    <property type="evidence" value="ECO:0007669"/>
    <property type="project" value="UniProtKB-SubCell"/>
</dbReference>
<dbReference type="PANTHER" id="PTHR32089:SF114">
    <property type="entry name" value="METHYL-ACCEPTING CHEMOTAXIS PROTEIN MCPB"/>
    <property type="match status" value="1"/>
</dbReference>
<dbReference type="Proteomes" id="UP000656813">
    <property type="component" value="Unassembled WGS sequence"/>
</dbReference>
<dbReference type="RefSeq" id="WP_188496471.1">
    <property type="nucleotide sequence ID" value="NZ_BMFV01000006.1"/>
</dbReference>
<accession>A0A8J2ZU12</accession>
<sequence>MNTLSKFKNILFRQTLRSKLMISFLIILIVPICFSTYFSLDSTSKKMDEQITSSAQNSVKIVNQTIDQFISAQEQNIDYLSHAIDASAIQDDKDEATRTLLNQIQDASPNVEQTYIGTETGSFMNAPTSFKNPPGYDPRERPWYQEAMKNKGKAIITEPYVSQSSKKMVVTIAQATKDGKGVVAVNLKLDSLTNMMSKIKIGESGYLILLDQTNKYISHPTEKAGTTPKLAVYKKVNKLESGQFNYQSDDAEKKMVFATNDLTGWKIVGTMYQSEVTDAVHPILLKSLIVLIVALILGGALIYFVVRMIIRPIKQLIRSADEVSQGDLRKPIVLKSKDEIGQLGRSFEQMRSSLVTVISEISEKATSLAASSEELSASTDQNSQATQQITQAIQELGIGAEQQSRSIEASTQSALDMVQTIQEIATSSNKVSSTAVETTHIVKEGNEAIEVTVEQMQSIKKTVSDLAYKLKTLSQHSANIGQIIGVITEIADQTNLLALNAAIEAARAGEQGKGFAVVADEVRKLAEQSATSTDKIRQVITTIQSETDEALKSMELGKTEVDKGIDIVNHAGESFKNIKQFVDEVTSQIQNVSASVQEINAGTEQNVKTFEEVSEISEQTSAGVQDVSASTEEQLASMEEISSSAEVLSEMAEELQQIIEKFKV</sequence>
<keyword evidence="6 12" id="KW-0812">Transmembrane</keyword>
<dbReference type="Gene3D" id="3.30.450.20">
    <property type="entry name" value="PAS domain"/>
    <property type="match status" value="2"/>
</dbReference>
<reference evidence="15" key="2">
    <citation type="submission" date="2020-09" db="EMBL/GenBank/DDBJ databases">
        <authorList>
            <person name="Sun Q."/>
            <person name="Zhou Y."/>
        </authorList>
    </citation>
    <scope>NUCLEOTIDE SEQUENCE</scope>
    <source>
        <strain evidence="15">CGMCC 1.12777</strain>
    </source>
</reference>
<comment type="similarity">
    <text evidence="10">Belongs to the methyl-accepting chemotaxis (MCP) protein family.</text>
</comment>
<dbReference type="CDD" id="cd11386">
    <property type="entry name" value="MCP_signal"/>
    <property type="match status" value="1"/>
</dbReference>
<dbReference type="GO" id="GO:0043200">
    <property type="term" value="P:response to amino acid"/>
    <property type="evidence" value="ECO:0007669"/>
    <property type="project" value="UniProtKB-ARBA"/>
</dbReference>
<reference evidence="15" key="1">
    <citation type="journal article" date="2014" name="Int. J. Syst. Evol. Microbiol.">
        <title>Complete genome sequence of Corynebacterium casei LMG S-19264T (=DSM 44701T), isolated from a smear-ripened cheese.</title>
        <authorList>
            <consortium name="US DOE Joint Genome Institute (JGI-PGF)"/>
            <person name="Walter F."/>
            <person name="Albersmeier A."/>
            <person name="Kalinowski J."/>
            <person name="Ruckert C."/>
        </authorList>
    </citation>
    <scope>NUCLEOTIDE SEQUENCE</scope>
    <source>
        <strain evidence="15">CGMCC 1.12777</strain>
    </source>
</reference>
<name>A0A8J2ZU12_9BACL</name>
<evidence type="ECO:0000256" key="7">
    <source>
        <dbReference type="ARBA" id="ARBA00022989"/>
    </source>
</evidence>
<feature type="transmembrane region" description="Helical" evidence="12">
    <location>
        <begin position="283"/>
        <end position="306"/>
    </location>
</feature>
<dbReference type="CDD" id="cd12912">
    <property type="entry name" value="PDC2_MCP_like"/>
    <property type="match status" value="1"/>
</dbReference>
<dbReference type="PROSITE" id="PS50111">
    <property type="entry name" value="CHEMOTAXIS_TRANSDUC_2"/>
    <property type="match status" value="1"/>
</dbReference>
<dbReference type="FunFam" id="3.30.450.20:FF:000048">
    <property type="entry name" value="Methyl-accepting chemotaxis protein"/>
    <property type="match status" value="1"/>
</dbReference>
<keyword evidence="3" id="KW-0488">Methylation</keyword>
<keyword evidence="2" id="KW-1003">Cell membrane</keyword>
<keyword evidence="5" id="KW-0997">Cell inner membrane</keyword>
<gene>
    <name evidence="15" type="primary">mcpA</name>
    <name evidence="15" type="ORF">GCM10007096_11830</name>
</gene>
<dbReference type="GO" id="GO:0007165">
    <property type="term" value="P:signal transduction"/>
    <property type="evidence" value="ECO:0007669"/>
    <property type="project" value="UniProtKB-KW"/>
</dbReference>
<evidence type="ECO:0000256" key="10">
    <source>
        <dbReference type="ARBA" id="ARBA00029447"/>
    </source>
</evidence>
<feature type="domain" description="HAMP" evidence="14">
    <location>
        <begin position="307"/>
        <end position="359"/>
    </location>
</feature>
<dbReference type="InterPro" id="IPR029151">
    <property type="entry name" value="Sensor-like_sf"/>
</dbReference>
<dbReference type="Pfam" id="PF02743">
    <property type="entry name" value="dCache_1"/>
    <property type="match status" value="1"/>
</dbReference>
<dbReference type="Gene3D" id="1.10.287.950">
    <property type="entry name" value="Methyl-accepting chemotaxis protein"/>
    <property type="match status" value="1"/>
</dbReference>
<evidence type="ECO:0000256" key="9">
    <source>
        <dbReference type="ARBA" id="ARBA00023224"/>
    </source>
</evidence>
<evidence type="ECO:0000256" key="11">
    <source>
        <dbReference type="PROSITE-ProRule" id="PRU00284"/>
    </source>
</evidence>
<keyword evidence="16" id="KW-1185">Reference proteome</keyword>
<protein>
    <submittedName>
        <fullName evidence="15">Methyl-accepting chemotaxis protein</fullName>
    </submittedName>
</protein>
<organism evidence="15 16">
    <name type="scientific">Pullulanibacillus pueri</name>
    <dbReference type="NCBI Taxonomy" id="1437324"/>
    <lineage>
        <taxon>Bacteria</taxon>
        <taxon>Bacillati</taxon>
        <taxon>Bacillota</taxon>
        <taxon>Bacilli</taxon>
        <taxon>Bacillales</taxon>
        <taxon>Sporolactobacillaceae</taxon>
        <taxon>Pullulanibacillus</taxon>
    </lineage>
</organism>
<keyword evidence="9 11" id="KW-0807">Transducer</keyword>
<keyword evidence="7 12" id="KW-1133">Transmembrane helix</keyword>
<evidence type="ECO:0000256" key="4">
    <source>
        <dbReference type="ARBA" id="ARBA00022500"/>
    </source>
</evidence>
<dbReference type="CDD" id="cd12913">
    <property type="entry name" value="PDC1_MCP_like"/>
    <property type="match status" value="1"/>
</dbReference>
<keyword evidence="8 12" id="KW-0472">Membrane</keyword>
<dbReference type="Gene3D" id="1.10.8.500">
    <property type="entry name" value="HAMP domain in histidine kinase"/>
    <property type="match status" value="1"/>
</dbReference>
<evidence type="ECO:0000259" key="14">
    <source>
        <dbReference type="PROSITE" id="PS50885"/>
    </source>
</evidence>
<dbReference type="Pfam" id="PF00015">
    <property type="entry name" value="MCPsignal"/>
    <property type="match status" value="1"/>
</dbReference>
<dbReference type="CDD" id="cd06225">
    <property type="entry name" value="HAMP"/>
    <property type="match status" value="1"/>
</dbReference>
<dbReference type="InterPro" id="IPR004089">
    <property type="entry name" value="MCPsignal_dom"/>
</dbReference>
<dbReference type="GO" id="GO:0016597">
    <property type="term" value="F:amino acid binding"/>
    <property type="evidence" value="ECO:0007669"/>
    <property type="project" value="UniProtKB-ARBA"/>
</dbReference>
<evidence type="ECO:0000313" key="15">
    <source>
        <dbReference type="EMBL" id="GGH78427.1"/>
    </source>
</evidence>
<dbReference type="AlphaFoldDB" id="A0A8J2ZU12"/>
<dbReference type="SUPFAM" id="SSF58104">
    <property type="entry name" value="Methyl-accepting chemotaxis protein (MCP) signaling domain"/>
    <property type="match status" value="1"/>
</dbReference>
<evidence type="ECO:0000256" key="2">
    <source>
        <dbReference type="ARBA" id="ARBA00022475"/>
    </source>
</evidence>
<feature type="domain" description="Methyl-accepting transducer" evidence="13">
    <location>
        <begin position="378"/>
        <end position="621"/>
    </location>
</feature>
<proteinExistence type="inferred from homology"/>
<comment type="subcellular location">
    <subcellularLocation>
        <location evidence="1">Cell membrane</location>
        <topology evidence="1">Multi-pass membrane protein</topology>
    </subcellularLocation>
</comment>
<evidence type="ECO:0000313" key="16">
    <source>
        <dbReference type="Proteomes" id="UP000656813"/>
    </source>
</evidence>
<dbReference type="InterPro" id="IPR033479">
    <property type="entry name" value="dCache_1"/>
</dbReference>
<dbReference type="InterPro" id="IPR003660">
    <property type="entry name" value="HAMP_dom"/>
</dbReference>
<evidence type="ECO:0000256" key="3">
    <source>
        <dbReference type="ARBA" id="ARBA00022481"/>
    </source>
</evidence>
<dbReference type="FunFam" id="1.10.287.950:FF:000001">
    <property type="entry name" value="Methyl-accepting chemotaxis sensory transducer"/>
    <property type="match status" value="1"/>
</dbReference>
<comment type="caution">
    <text evidence="15">The sequence shown here is derived from an EMBL/GenBank/DDBJ whole genome shotgun (WGS) entry which is preliminary data.</text>
</comment>
<evidence type="ECO:0000256" key="12">
    <source>
        <dbReference type="SAM" id="Phobius"/>
    </source>
</evidence>
<evidence type="ECO:0000256" key="1">
    <source>
        <dbReference type="ARBA" id="ARBA00004651"/>
    </source>
</evidence>
<dbReference type="PROSITE" id="PS50885">
    <property type="entry name" value="HAMP"/>
    <property type="match status" value="1"/>
</dbReference>
<dbReference type="GO" id="GO:0006935">
    <property type="term" value="P:chemotaxis"/>
    <property type="evidence" value="ECO:0007669"/>
    <property type="project" value="UniProtKB-KW"/>
</dbReference>
<evidence type="ECO:0000256" key="5">
    <source>
        <dbReference type="ARBA" id="ARBA00022519"/>
    </source>
</evidence>
<dbReference type="SUPFAM" id="SSF103190">
    <property type="entry name" value="Sensory domain-like"/>
    <property type="match status" value="1"/>
</dbReference>
<dbReference type="SMART" id="SM00304">
    <property type="entry name" value="HAMP"/>
    <property type="match status" value="1"/>
</dbReference>
<dbReference type="PANTHER" id="PTHR32089">
    <property type="entry name" value="METHYL-ACCEPTING CHEMOTAXIS PROTEIN MCPB"/>
    <property type="match status" value="1"/>
</dbReference>
<evidence type="ECO:0000259" key="13">
    <source>
        <dbReference type="PROSITE" id="PS50111"/>
    </source>
</evidence>
<feature type="transmembrane region" description="Helical" evidence="12">
    <location>
        <begin position="20"/>
        <end position="40"/>
    </location>
</feature>
<dbReference type="SMART" id="SM00283">
    <property type="entry name" value="MA"/>
    <property type="match status" value="1"/>
</dbReference>